<reference evidence="1 2" key="1">
    <citation type="submission" date="2023-03" db="EMBL/GenBank/DDBJ databases">
        <title>High recombination rates correlate with genetic variation in Cardiocondyla obscurior ants.</title>
        <authorList>
            <person name="Errbii M."/>
        </authorList>
    </citation>
    <scope>NUCLEOTIDE SEQUENCE [LARGE SCALE GENOMIC DNA]</scope>
    <source>
        <strain evidence="1">Alpha-2009</strain>
        <tissue evidence="1">Whole body</tissue>
    </source>
</reference>
<dbReference type="Proteomes" id="UP001430953">
    <property type="component" value="Unassembled WGS sequence"/>
</dbReference>
<keyword evidence="2" id="KW-1185">Reference proteome</keyword>
<evidence type="ECO:0000313" key="2">
    <source>
        <dbReference type="Proteomes" id="UP001430953"/>
    </source>
</evidence>
<gene>
    <name evidence="1" type="ORF">PUN28_002513</name>
</gene>
<dbReference type="AlphaFoldDB" id="A0AAW2GUS6"/>
<name>A0AAW2GUS6_9HYME</name>
<protein>
    <recommendedName>
        <fullName evidence="3">C2H2-type domain-containing protein</fullName>
    </recommendedName>
</protein>
<proteinExistence type="predicted"/>
<evidence type="ECO:0008006" key="3">
    <source>
        <dbReference type="Google" id="ProtNLM"/>
    </source>
</evidence>
<dbReference type="EMBL" id="JADYXP020000002">
    <property type="protein sequence ID" value="KAL0130974.1"/>
    <property type="molecule type" value="Genomic_DNA"/>
</dbReference>
<evidence type="ECO:0000313" key="1">
    <source>
        <dbReference type="EMBL" id="KAL0130974.1"/>
    </source>
</evidence>
<sequence>MQTDRQCKFCKRAMYVSNATIARNHVRNHKTYRKEESMRNREIDLKI</sequence>
<comment type="caution">
    <text evidence="1">The sequence shown here is derived from an EMBL/GenBank/DDBJ whole genome shotgun (WGS) entry which is preliminary data.</text>
</comment>
<accession>A0AAW2GUS6</accession>
<organism evidence="1 2">
    <name type="scientific">Cardiocondyla obscurior</name>
    <dbReference type="NCBI Taxonomy" id="286306"/>
    <lineage>
        <taxon>Eukaryota</taxon>
        <taxon>Metazoa</taxon>
        <taxon>Ecdysozoa</taxon>
        <taxon>Arthropoda</taxon>
        <taxon>Hexapoda</taxon>
        <taxon>Insecta</taxon>
        <taxon>Pterygota</taxon>
        <taxon>Neoptera</taxon>
        <taxon>Endopterygota</taxon>
        <taxon>Hymenoptera</taxon>
        <taxon>Apocrita</taxon>
        <taxon>Aculeata</taxon>
        <taxon>Formicoidea</taxon>
        <taxon>Formicidae</taxon>
        <taxon>Myrmicinae</taxon>
        <taxon>Cardiocondyla</taxon>
    </lineage>
</organism>